<organism evidence="10 11">
    <name type="scientific">Arthrobacter agilis</name>
    <dbReference type="NCBI Taxonomy" id="37921"/>
    <lineage>
        <taxon>Bacteria</taxon>
        <taxon>Bacillati</taxon>
        <taxon>Actinomycetota</taxon>
        <taxon>Actinomycetes</taxon>
        <taxon>Micrococcales</taxon>
        <taxon>Micrococcaceae</taxon>
        <taxon>Arthrobacter</taxon>
    </lineage>
</organism>
<evidence type="ECO:0000256" key="4">
    <source>
        <dbReference type="ARBA" id="ARBA00022475"/>
    </source>
</evidence>
<dbReference type="RefSeq" id="WP_133080207.1">
    <property type="nucleotide sequence ID" value="NZ_CP024915.1"/>
</dbReference>
<evidence type="ECO:0000256" key="8">
    <source>
        <dbReference type="ARBA" id="ARBA00023136"/>
    </source>
</evidence>
<dbReference type="SMART" id="SM00382">
    <property type="entry name" value="AAA"/>
    <property type="match status" value="1"/>
</dbReference>
<evidence type="ECO:0000259" key="9">
    <source>
        <dbReference type="PROSITE" id="PS50893"/>
    </source>
</evidence>
<dbReference type="Pfam" id="PF00005">
    <property type="entry name" value="ABC_tran"/>
    <property type="match status" value="1"/>
</dbReference>
<dbReference type="InterPro" id="IPR017871">
    <property type="entry name" value="ABC_transporter-like_CS"/>
</dbReference>
<keyword evidence="7" id="KW-0029">Amino-acid transport</keyword>
<dbReference type="SUPFAM" id="SSF52540">
    <property type="entry name" value="P-loop containing nucleoside triphosphate hydrolases"/>
    <property type="match status" value="1"/>
</dbReference>
<reference evidence="10 11" key="1">
    <citation type="submission" date="2017-11" db="EMBL/GenBank/DDBJ databases">
        <title>Draft genome of Arthrobacter agilis strain UMCV2, a plant growth-promoting rhizobacterium and biocontrol capacity of phytopathogenic fungi.</title>
        <authorList>
            <person name="Martinez-Camara R."/>
            <person name="Santoyo G."/>
            <person name="Moreno-Hagelsieb G."/>
            <person name="Valencia-Cantero E."/>
        </authorList>
    </citation>
    <scope>NUCLEOTIDE SEQUENCE [LARGE SCALE GENOMIC DNA]</scope>
    <source>
        <strain evidence="10 11">UMCV2</strain>
    </source>
</reference>
<dbReference type="GO" id="GO:0016887">
    <property type="term" value="F:ATP hydrolysis activity"/>
    <property type="evidence" value="ECO:0007669"/>
    <property type="project" value="InterPro"/>
</dbReference>
<dbReference type="PANTHER" id="PTHR43166:SF9">
    <property type="entry name" value="GLUTAMATE_ASPARTATE IMPORT ATP-BINDING PROTEIN GLTL"/>
    <property type="match status" value="1"/>
</dbReference>
<protein>
    <submittedName>
        <fullName evidence="10">Ectoine/hydroxyectoine ABC transporter ATP-binding protein EhuA</fullName>
    </submittedName>
</protein>
<keyword evidence="8" id="KW-0472">Membrane</keyword>
<accession>A0A2L0UAI7</accession>
<evidence type="ECO:0000256" key="7">
    <source>
        <dbReference type="ARBA" id="ARBA00022970"/>
    </source>
</evidence>
<dbReference type="PROSITE" id="PS00211">
    <property type="entry name" value="ABC_TRANSPORTER_1"/>
    <property type="match status" value="1"/>
</dbReference>
<dbReference type="GO" id="GO:0005524">
    <property type="term" value="F:ATP binding"/>
    <property type="evidence" value="ECO:0007669"/>
    <property type="project" value="UniProtKB-KW"/>
</dbReference>
<evidence type="ECO:0000256" key="2">
    <source>
        <dbReference type="ARBA" id="ARBA00005417"/>
    </source>
</evidence>
<dbReference type="PANTHER" id="PTHR43166">
    <property type="entry name" value="AMINO ACID IMPORT ATP-BINDING PROTEIN"/>
    <property type="match status" value="1"/>
</dbReference>
<evidence type="ECO:0000256" key="1">
    <source>
        <dbReference type="ARBA" id="ARBA00004202"/>
    </source>
</evidence>
<keyword evidence="5" id="KW-0547">Nucleotide-binding</keyword>
<keyword evidence="4" id="KW-1003">Cell membrane</keyword>
<dbReference type="Gene3D" id="3.40.50.300">
    <property type="entry name" value="P-loop containing nucleotide triphosphate hydrolases"/>
    <property type="match status" value="1"/>
</dbReference>
<gene>
    <name evidence="10" type="ORF">CVO76_00270</name>
</gene>
<dbReference type="InterPro" id="IPR003593">
    <property type="entry name" value="AAA+_ATPase"/>
</dbReference>
<keyword evidence="6 10" id="KW-0067">ATP-binding</keyword>
<sequence>MSDEVIVSARDVHKTFVVTKTPSLLQRLRGQRREVNRIEVLKGVDLDVHKGETVVILGSSGSGKSTLLRCMNKLETIDDGRILVNGHLVGYEERDGKLVDEKASITARKRTDLGMVFQQFNLFLNKTALGNVMAPLQDVKKMSRDEAQQHALENLKRVGLLDRKDNYPSRLSGGQKQRVAIARALAMDPSVMLFDEPTSALDPELVEEVLAVIKAIAAQGTTMVIVTHEMQFARDIADIIVVMDQGVIVEKGTPDEVFFRPKHPKTYALLRRSGLTVEPPGTA</sequence>
<dbReference type="GO" id="GO:0015424">
    <property type="term" value="F:ABC-type amino acid transporter activity"/>
    <property type="evidence" value="ECO:0007669"/>
    <property type="project" value="InterPro"/>
</dbReference>
<comment type="similarity">
    <text evidence="2">Belongs to the ABC transporter superfamily.</text>
</comment>
<dbReference type="PIRSF" id="PIRSF039085">
    <property type="entry name" value="ABC_ATPase_HisP"/>
    <property type="match status" value="1"/>
</dbReference>
<dbReference type="AlphaFoldDB" id="A0A2L0UAI7"/>
<dbReference type="Proteomes" id="UP000239187">
    <property type="component" value="Chromosome"/>
</dbReference>
<dbReference type="InterPro" id="IPR050086">
    <property type="entry name" value="MetN_ABC_transporter-like"/>
</dbReference>
<evidence type="ECO:0000256" key="3">
    <source>
        <dbReference type="ARBA" id="ARBA00022448"/>
    </source>
</evidence>
<name>A0A2L0UAI7_9MICC</name>
<evidence type="ECO:0000313" key="10">
    <source>
        <dbReference type="EMBL" id="AUZ86254.1"/>
    </source>
</evidence>
<proteinExistence type="inferred from homology"/>
<feature type="domain" description="ABC transporter" evidence="9">
    <location>
        <begin position="7"/>
        <end position="270"/>
    </location>
</feature>
<comment type="subcellular location">
    <subcellularLocation>
        <location evidence="1">Cell membrane</location>
        <topology evidence="1">Peripheral membrane protein</topology>
    </subcellularLocation>
</comment>
<dbReference type="InterPro" id="IPR003439">
    <property type="entry name" value="ABC_transporter-like_ATP-bd"/>
</dbReference>
<evidence type="ECO:0000256" key="6">
    <source>
        <dbReference type="ARBA" id="ARBA00022840"/>
    </source>
</evidence>
<dbReference type="EMBL" id="CP024915">
    <property type="protein sequence ID" value="AUZ86254.1"/>
    <property type="molecule type" value="Genomic_DNA"/>
</dbReference>
<keyword evidence="3" id="KW-0813">Transport</keyword>
<evidence type="ECO:0000313" key="11">
    <source>
        <dbReference type="Proteomes" id="UP000239187"/>
    </source>
</evidence>
<dbReference type="GO" id="GO:0005886">
    <property type="term" value="C:plasma membrane"/>
    <property type="evidence" value="ECO:0007669"/>
    <property type="project" value="UniProtKB-SubCell"/>
</dbReference>
<evidence type="ECO:0000256" key="5">
    <source>
        <dbReference type="ARBA" id="ARBA00022741"/>
    </source>
</evidence>
<dbReference type="PROSITE" id="PS50893">
    <property type="entry name" value="ABC_TRANSPORTER_2"/>
    <property type="match status" value="1"/>
</dbReference>
<dbReference type="InterPro" id="IPR027417">
    <property type="entry name" value="P-loop_NTPase"/>
</dbReference>
<dbReference type="InterPro" id="IPR030679">
    <property type="entry name" value="ABC_ATPase_HisP-typ"/>
</dbReference>